<evidence type="ECO:0000313" key="1">
    <source>
        <dbReference type="EMBL" id="ROL54959.1"/>
    </source>
</evidence>
<evidence type="ECO:0000313" key="2">
    <source>
        <dbReference type="Proteomes" id="UP000281406"/>
    </source>
</evidence>
<keyword evidence="2" id="KW-1185">Reference proteome</keyword>
<protein>
    <submittedName>
        <fullName evidence="1">Uncharacterized protein</fullName>
    </submittedName>
</protein>
<proteinExistence type="predicted"/>
<dbReference type="Proteomes" id="UP000281406">
    <property type="component" value="Unassembled WGS sequence"/>
</dbReference>
<dbReference type="PANTHER" id="PTHR31025">
    <property type="entry name" value="SI:CH211-196P9.1-RELATED"/>
    <property type="match status" value="1"/>
</dbReference>
<name>A0A3N0Z924_ANAGA</name>
<accession>A0A3N0Z924</accession>
<organism evidence="1 2">
    <name type="scientific">Anabarilius grahami</name>
    <name type="common">Kanglang fish</name>
    <name type="synonym">Barilius grahami</name>
    <dbReference type="NCBI Taxonomy" id="495550"/>
    <lineage>
        <taxon>Eukaryota</taxon>
        <taxon>Metazoa</taxon>
        <taxon>Chordata</taxon>
        <taxon>Craniata</taxon>
        <taxon>Vertebrata</taxon>
        <taxon>Euteleostomi</taxon>
        <taxon>Actinopterygii</taxon>
        <taxon>Neopterygii</taxon>
        <taxon>Teleostei</taxon>
        <taxon>Ostariophysi</taxon>
        <taxon>Cypriniformes</taxon>
        <taxon>Xenocyprididae</taxon>
        <taxon>Xenocypridinae</taxon>
        <taxon>Xenocypridinae incertae sedis</taxon>
        <taxon>Anabarilius</taxon>
    </lineage>
</organism>
<dbReference type="PANTHER" id="PTHR31025:SF30">
    <property type="entry name" value="SI:DKEY-15H8.17"/>
    <property type="match status" value="1"/>
</dbReference>
<gene>
    <name evidence="1" type="ORF">DPX16_1831</name>
</gene>
<reference evidence="1 2" key="1">
    <citation type="submission" date="2018-10" db="EMBL/GenBank/DDBJ databases">
        <title>Genome assembly for a Yunnan-Guizhou Plateau 3E fish, Anabarilius grahami (Regan), and its evolutionary and genetic applications.</title>
        <authorList>
            <person name="Jiang W."/>
        </authorList>
    </citation>
    <scope>NUCLEOTIDE SEQUENCE [LARGE SCALE GENOMIC DNA]</scope>
    <source>
        <strain evidence="1">AG-KIZ</strain>
        <tissue evidence="1">Muscle</tissue>
    </source>
</reference>
<dbReference type="AlphaFoldDB" id="A0A3N0Z924"/>
<sequence>MFPEAVLSVQDAEQDDVPDQSQFLNNLALFYLKMQATVLLPATTIQTIIEEFQETHNSGMKCVISKVHEKLAMLNLQDSEITQILEEVSKEDLFKECHEGPMKSNQTRKSFFKKSFNYVEPNKIYLGADEAGRERFFQYVPIKETLKSLLIQSVVKDQYKQTKMKQRSNSQTDVLTDVLDGKTIKDNTLLNESRSSLSIILYQDSFEVANPLGSADLKDIEELGFESNDGSSLKGALIAISGDNLGSHCVTMTETVVDAITAALPKLDEDRLKALVERLLLVVGVEEVSDLSYVKEDDIKDILTPLQCRKLVDAFQRRESTLEQQTIILTPLQSPSPPSTISPLPHPSWCPPNWITTLHVPWEKMAPTLRQAISTEKRAAHSDRLQMIRIIVDTIRIHCPNPTRAECSQIAKDIVAQYPKTFGDVTDERELLGCGYTSLLNQIKTRVEHVNRGNTLSRIRRLKSTNENDGDTPQPKNTCNQVDSYGCINWQPHNLPEGETLDSLEVKRQMLVTLYRKEGPRGAESVKVDDLMHITYLQQRQFINSNPPPRLSDVMQEWPFLFQKRWLLCHFEKLTGIDILSRLTLAIQNKGRRIINYFQHQKLKWRMEVQSLLTEMENDSRTLQDQDLMATSVVLLLMAFFRETMESLFILADVTATQADIEAQQVLPDTPRLIMLGKYVVFHYNVLFMYTQTHTNTYHTQEEANIHTRTHCTLTQTQTHTCKHTNTYTYSYTLSQTLTHTCSFTHTLTHSHTYSYTNTYAYP</sequence>
<comment type="caution">
    <text evidence="1">The sequence shown here is derived from an EMBL/GenBank/DDBJ whole genome shotgun (WGS) entry which is preliminary data.</text>
</comment>
<dbReference type="OrthoDB" id="8838209at2759"/>
<dbReference type="EMBL" id="RJVU01003824">
    <property type="protein sequence ID" value="ROL54959.1"/>
    <property type="molecule type" value="Genomic_DNA"/>
</dbReference>